<gene>
    <name evidence="1" type="ORF">ATM17_31570</name>
</gene>
<dbReference type="RefSeq" id="WP_054735224.1">
    <property type="nucleotide sequence ID" value="NZ_CP009430.1"/>
</dbReference>
<name>A0AAC9AZN7_SPHMC</name>
<organism evidence="1 2">
    <name type="scientific">Sphingopyxis macrogoltabida</name>
    <name type="common">Sphingomonas macrogoltabidus</name>
    <dbReference type="NCBI Taxonomy" id="33050"/>
    <lineage>
        <taxon>Bacteria</taxon>
        <taxon>Pseudomonadati</taxon>
        <taxon>Pseudomonadota</taxon>
        <taxon>Alphaproteobacteria</taxon>
        <taxon>Sphingomonadales</taxon>
        <taxon>Sphingomonadaceae</taxon>
        <taxon>Sphingopyxis</taxon>
    </lineage>
</organism>
<dbReference type="EMBL" id="CP013345">
    <property type="protein sequence ID" value="AMU92800.1"/>
    <property type="molecule type" value="Genomic_DNA"/>
</dbReference>
<protein>
    <submittedName>
        <fullName evidence="1">Uncharacterized protein</fullName>
    </submittedName>
</protein>
<geneLocation type="plasmid" evidence="1 2">
    <name>unnamed1</name>
</geneLocation>
<reference evidence="1 2" key="2">
    <citation type="journal article" date="2016" name="Genome Announc.">
        <title>Complete Genome Sequence of Sphingopyxis macrogoltabida Strain 203N (NBRC 111659), a Polyethylene Glycol Degrader.</title>
        <authorList>
            <person name="Ohtsubo Y."/>
            <person name="Nonoyama S."/>
            <person name="Nagata Y."/>
            <person name="Numata M."/>
            <person name="Tsuchikane K."/>
            <person name="Hosoyama A."/>
            <person name="Yamazoe A."/>
            <person name="Tsuda M."/>
            <person name="Fujita N."/>
            <person name="Kawai F."/>
        </authorList>
    </citation>
    <scope>NUCLEOTIDE SEQUENCE [LARGE SCALE GENOMIC DNA]</scope>
    <source>
        <strain evidence="1 2">203N</strain>
    </source>
</reference>
<evidence type="ECO:0000313" key="1">
    <source>
        <dbReference type="EMBL" id="AMU92800.1"/>
    </source>
</evidence>
<keyword evidence="2" id="KW-1185">Reference proteome</keyword>
<proteinExistence type="predicted"/>
<sequence length="109" mass="11825">MFQFRPFDALPDLIDGIEASNPWMVDRIRHAADSLSHYEISAHLANAITGAMDATHLRRWEESQFGEASADALVDAEYHDDLAAAWSLVAAEHQLLAAGLHLALGGSGD</sequence>
<keyword evidence="1" id="KW-0614">Plasmid</keyword>
<dbReference type="AlphaFoldDB" id="A0AAC9AZN7"/>
<reference evidence="2" key="1">
    <citation type="submission" date="2015-11" db="EMBL/GenBank/DDBJ databases">
        <title>Complete genome sequence of a polyethylene-glycol degrader Sphingopyxis macrogoltabida 203N (NBRC 111659).</title>
        <authorList>
            <person name="Yoshiyuki O."/>
            <person name="Shouta N."/>
            <person name="Nagata Y."/>
            <person name="Numata M."/>
            <person name="Tsuchikane K."/>
            <person name="Hosoyama A."/>
            <person name="Yamazoe A."/>
            <person name="Tsuda M."/>
            <person name="Fujita N."/>
            <person name="Kawai F."/>
        </authorList>
    </citation>
    <scope>NUCLEOTIDE SEQUENCE [LARGE SCALE GENOMIC DNA]</scope>
    <source>
        <strain evidence="2">203N</strain>
        <plasmid evidence="2">unnamed1</plasmid>
    </source>
</reference>
<evidence type="ECO:0000313" key="2">
    <source>
        <dbReference type="Proteomes" id="UP000076088"/>
    </source>
</evidence>
<accession>A0AAC9AZN7</accession>
<dbReference type="Proteomes" id="UP000076088">
    <property type="component" value="Plasmid unnamed1"/>
</dbReference>
<dbReference type="KEGG" id="smaz:LH19_27590"/>